<dbReference type="AlphaFoldDB" id="A0A419UZH3"/>
<keyword evidence="3" id="KW-1185">Reference proteome</keyword>
<evidence type="ECO:0000313" key="3">
    <source>
        <dbReference type="Proteomes" id="UP000285120"/>
    </source>
</evidence>
<dbReference type="Proteomes" id="UP000285120">
    <property type="component" value="Unassembled WGS sequence"/>
</dbReference>
<dbReference type="RefSeq" id="WP_120193642.1">
    <property type="nucleotide sequence ID" value="NZ_RAPK01000010.1"/>
</dbReference>
<name>A0A419UZH3_9BACL</name>
<dbReference type="EMBL" id="RAPK01000010">
    <property type="protein sequence ID" value="RKD71083.1"/>
    <property type="molecule type" value="Genomic_DNA"/>
</dbReference>
<comment type="caution">
    <text evidence="2">The sequence shown here is derived from an EMBL/GenBank/DDBJ whole genome shotgun (WGS) entry which is preliminary data.</text>
</comment>
<sequence length="76" mass="8677">MAVTRDELHQMVDHLTDEEADAVYTYIKELQELEEEELSEGQVNGLYDQEAYLEEGEINPDDDPAGLEKPPKGRNL</sequence>
<accession>A0A419UZH3</accession>
<evidence type="ECO:0000256" key="1">
    <source>
        <dbReference type="SAM" id="MobiDB-lite"/>
    </source>
</evidence>
<gene>
    <name evidence="2" type="ORF">ATL39_2473</name>
</gene>
<dbReference type="OrthoDB" id="2891732at2"/>
<proteinExistence type="predicted"/>
<feature type="region of interest" description="Disordered" evidence="1">
    <location>
        <begin position="52"/>
        <end position="76"/>
    </location>
</feature>
<reference evidence="2 3" key="1">
    <citation type="submission" date="2018-09" db="EMBL/GenBank/DDBJ databases">
        <title>Genomic Encyclopedia of Archaeal and Bacterial Type Strains, Phase II (KMG-II): from individual species to whole genera.</title>
        <authorList>
            <person name="Goeker M."/>
        </authorList>
    </citation>
    <scope>NUCLEOTIDE SEQUENCE [LARGE SCALE GENOMIC DNA]</scope>
    <source>
        <strain evidence="2 3">DSM 17008</strain>
    </source>
</reference>
<feature type="compositionally biased region" description="Acidic residues" evidence="1">
    <location>
        <begin position="52"/>
        <end position="65"/>
    </location>
</feature>
<organism evidence="2 3">
    <name type="scientific">Sinobaca qinghaiensis</name>
    <dbReference type="NCBI Taxonomy" id="342944"/>
    <lineage>
        <taxon>Bacteria</taxon>
        <taxon>Bacillati</taxon>
        <taxon>Bacillota</taxon>
        <taxon>Bacilli</taxon>
        <taxon>Bacillales</taxon>
        <taxon>Sporolactobacillaceae</taxon>
        <taxon>Sinobaca</taxon>
    </lineage>
</organism>
<evidence type="ECO:0000313" key="2">
    <source>
        <dbReference type="EMBL" id="RKD71083.1"/>
    </source>
</evidence>
<protein>
    <submittedName>
        <fullName evidence="2">Uncharacterized protein</fullName>
    </submittedName>
</protein>